<reference evidence="3" key="1">
    <citation type="journal article" date="2019" name="Int. J. Syst. Evol. Microbiol.">
        <title>The Global Catalogue of Microorganisms (GCM) 10K type strain sequencing project: providing services to taxonomists for standard genome sequencing and annotation.</title>
        <authorList>
            <consortium name="The Broad Institute Genomics Platform"/>
            <consortium name="The Broad Institute Genome Sequencing Center for Infectious Disease"/>
            <person name="Wu L."/>
            <person name="Ma J."/>
        </authorList>
    </citation>
    <scope>NUCLEOTIDE SEQUENCE [LARGE SCALE GENOMIC DNA]</scope>
    <source>
        <strain evidence="3">JCM 18956</strain>
    </source>
</reference>
<comment type="caution">
    <text evidence="2">The sequence shown here is derived from an EMBL/GenBank/DDBJ whole genome shotgun (WGS) entry which is preliminary data.</text>
</comment>
<proteinExistence type="predicted"/>
<accession>A0ABP8VHL4</accession>
<evidence type="ECO:0000256" key="1">
    <source>
        <dbReference type="SAM" id="Phobius"/>
    </source>
</evidence>
<keyword evidence="1" id="KW-1133">Transmembrane helix</keyword>
<feature type="transmembrane region" description="Helical" evidence="1">
    <location>
        <begin position="26"/>
        <end position="49"/>
    </location>
</feature>
<keyword evidence="1" id="KW-0472">Membrane</keyword>
<evidence type="ECO:0000313" key="3">
    <source>
        <dbReference type="Proteomes" id="UP001501295"/>
    </source>
</evidence>
<protein>
    <submittedName>
        <fullName evidence="2">Uncharacterized protein</fullName>
    </submittedName>
</protein>
<dbReference type="Proteomes" id="UP001501295">
    <property type="component" value="Unassembled WGS sequence"/>
</dbReference>
<organism evidence="2 3">
    <name type="scientific">Frondihabitans cladoniiphilus</name>
    <dbReference type="NCBI Taxonomy" id="715785"/>
    <lineage>
        <taxon>Bacteria</taxon>
        <taxon>Bacillati</taxon>
        <taxon>Actinomycetota</taxon>
        <taxon>Actinomycetes</taxon>
        <taxon>Micrococcales</taxon>
        <taxon>Microbacteriaceae</taxon>
        <taxon>Frondihabitans</taxon>
    </lineage>
</organism>
<sequence length="105" mass="10434">MSTSLLAAAAAASTPATGFLGVNWSSIAEVCIVTLVATVVIVTVFSVGLRLLSIGSPDDGGETATAGTLSSRPVGATLLGYLCVGVGGAAVLYGIYLVVPLFHQH</sequence>
<evidence type="ECO:0000313" key="2">
    <source>
        <dbReference type="EMBL" id="GAA4663548.1"/>
    </source>
</evidence>
<gene>
    <name evidence="2" type="ORF">GCM10025780_00120</name>
</gene>
<name>A0ABP8VHL4_9MICO</name>
<dbReference type="RefSeq" id="WP_345371798.1">
    <property type="nucleotide sequence ID" value="NZ_BAABLM010000001.1"/>
</dbReference>
<keyword evidence="1" id="KW-0812">Transmembrane</keyword>
<feature type="transmembrane region" description="Helical" evidence="1">
    <location>
        <begin position="78"/>
        <end position="99"/>
    </location>
</feature>
<keyword evidence="3" id="KW-1185">Reference proteome</keyword>
<dbReference type="EMBL" id="BAABLM010000001">
    <property type="protein sequence ID" value="GAA4663548.1"/>
    <property type="molecule type" value="Genomic_DNA"/>
</dbReference>